<dbReference type="PANTHER" id="PTHR24322">
    <property type="entry name" value="PKSB"/>
    <property type="match status" value="1"/>
</dbReference>
<evidence type="ECO:0000256" key="11">
    <source>
        <dbReference type="ARBA" id="ARBA00024072"/>
    </source>
</evidence>
<accession>A0ABQ7SEQ5</accession>
<feature type="transmembrane region" description="Helical" evidence="18">
    <location>
        <begin position="157"/>
        <end position="176"/>
    </location>
</feature>
<gene>
    <name evidence="19" type="ORF">JD844_026377</name>
</gene>
<comment type="caution">
    <text evidence="19">The sequence shown here is derived from an EMBL/GenBank/DDBJ whole genome shotgun (WGS) entry which is preliminary data.</text>
</comment>
<evidence type="ECO:0000256" key="10">
    <source>
        <dbReference type="ARBA" id="ARBA00023098"/>
    </source>
</evidence>
<dbReference type="Gene3D" id="3.40.50.720">
    <property type="entry name" value="NAD(P)-binding Rossmann-like Domain"/>
    <property type="match status" value="1"/>
</dbReference>
<keyword evidence="4" id="KW-0551">Lipid droplet</keyword>
<keyword evidence="8" id="KW-0752">Steroid biosynthesis</keyword>
<evidence type="ECO:0000256" key="9">
    <source>
        <dbReference type="ARBA" id="ARBA00023002"/>
    </source>
</evidence>
<evidence type="ECO:0000256" key="12">
    <source>
        <dbReference type="ARBA" id="ARBA00038261"/>
    </source>
</evidence>
<evidence type="ECO:0000256" key="16">
    <source>
        <dbReference type="ARBA" id="ARBA00048022"/>
    </source>
</evidence>
<evidence type="ECO:0000313" key="19">
    <source>
        <dbReference type="EMBL" id="KAH0615825.1"/>
    </source>
</evidence>
<comment type="catalytic activity">
    <reaction evidence="17">
        <text>17beta-estradiol + NADP(+) = estrone + NADPH + H(+)</text>
        <dbReference type="Rhea" id="RHEA:24616"/>
        <dbReference type="ChEBI" id="CHEBI:15378"/>
        <dbReference type="ChEBI" id="CHEBI:16469"/>
        <dbReference type="ChEBI" id="CHEBI:17263"/>
        <dbReference type="ChEBI" id="CHEBI:57783"/>
        <dbReference type="ChEBI" id="CHEBI:58349"/>
        <dbReference type="EC" id="1.1.1.62"/>
    </reaction>
</comment>
<comment type="subcellular location">
    <subcellularLocation>
        <location evidence="1">Endoplasmic reticulum</location>
    </subcellularLocation>
    <subcellularLocation>
        <location evidence="2">Lipid droplet</location>
    </subcellularLocation>
</comment>
<evidence type="ECO:0000256" key="14">
    <source>
        <dbReference type="ARBA" id="ARBA00042233"/>
    </source>
</evidence>
<evidence type="ECO:0000256" key="7">
    <source>
        <dbReference type="ARBA" id="ARBA00022857"/>
    </source>
</evidence>
<sequence>MLQCRIPQEGTVLPVLLTILKNTIICIYSWLEALVTFFIPKSRKSVCGEIVLITGAGHGLGRATAYEFAKRQSTLVLWDINKQGVEETVEECRKLGAIVHGFVVNCKSREEIYTVADKVKRDVGDVSILVNNAGVITTTKLLSTKDEQIQDMFDVNILAHYWVILLTTKAFLPAMIKNNHGHIVTVASISGHIGIPFMVTYTYVPF</sequence>
<evidence type="ECO:0000256" key="1">
    <source>
        <dbReference type="ARBA" id="ARBA00004240"/>
    </source>
</evidence>
<feature type="transmembrane region" description="Helical" evidence="18">
    <location>
        <begin position="12"/>
        <end position="31"/>
    </location>
</feature>
<organism evidence="19 20">
    <name type="scientific">Phrynosoma platyrhinos</name>
    <name type="common">Desert horned lizard</name>
    <dbReference type="NCBI Taxonomy" id="52577"/>
    <lineage>
        <taxon>Eukaryota</taxon>
        <taxon>Metazoa</taxon>
        <taxon>Chordata</taxon>
        <taxon>Craniata</taxon>
        <taxon>Vertebrata</taxon>
        <taxon>Euteleostomi</taxon>
        <taxon>Lepidosauria</taxon>
        <taxon>Squamata</taxon>
        <taxon>Bifurcata</taxon>
        <taxon>Unidentata</taxon>
        <taxon>Episquamata</taxon>
        <taxon>Toxicofera</taxon>
        <taxon>Iguania</taxon>
        <taxon>Phrynosomatidae</taxon>
        <taxon>Phrynosomatinae</taxon>
        <taxon>Phrynosoma</taxon>
    </lineage>
</organism>
<evidence type="ECO:0000256" key="15">
    <source>
        <dbReference type="ARBA" id="ARBA00042911"/>
    </source>
</evidence>
<proteinExistence type="inferred from homology"/>
<comment type="catalytic activity">
    <reaction evidence="16">
        <text>17beta-estradiol + NAD(+) = estrone + NADH + H(+)</text>
        <dbReference type="Rhea" id="RHEA:24612"/>
        <dbReference type="ChEBI" id="CHEBI:15378"/>
        <dbReference type="ChEBI" id="CHEBI:16469"/>
        <dbReference type="ChEBI" id="CHEBI:17263"/>
        <dbReference type="ChEBI" id="CHEBI:57540"/>
        <dbReference type="ChEBI" id="CHEBI:57945"/>
        <dbReference type="EC" id="1.1.1.62"/>
    </reaction>
</comment>
<evidence type="ECO:0000313" key="20">
    <source>
        <dbReference type="Proteomes" id="UP000826234"/>
    </source>
</evidence>
<keyword evidence="3" id="KW-0444">Lipid biosynthesis</keyword>
<keyword evidence="18" id="KW-0472">Membrane</keyword>
<name>A0ABQ7SEQ5_PHRPL</name>
<dbReference type="EMBL" id="JAIPUX010005290">
    <property type="protein sequence ID" value="KAH0615825.1"/>
    <property type="molecule type" value="Genomic_DNA"/>
</dbReference>
<keyword evidence="18" id="KW-1133">Transmembrane helix</keyword>
<dbReference type="EC" id="1.1.1.62" evidence="11"/>
<dbReference type="PRINTS" id="PR00081">
    <property type="entry name" value="GDHRDH"/>
</dbReference>
<keyword evidence="10" id="KW-0443">Lipid metabolism</keyword>
<protein>
    <recommendedName>
        <fullName evidence="13">Estradiol 17-beta-dehydrogenase 11</fullName>
        <ecNumber evidence="11">1.1.1.62</ecNumber>
    </recommendedName>
    <alternativeName>
        <fullName evidence="14">17-beta-hydroxysteroid dehydrogenase 11</fullName>
    </alternativeName>
    <alternativeName>
        <fullName evidence="15">Dehydrogenase/reductase SDR family member 8</fullName>
    </alternativeName>
</protein>
<dbReference type="PANTHER" id="PTHR24322:SF489">
    <property type="entry name" value="ESTRADIOL 17-BETA-DEHYDROGENASE 11"/>
    <property type="match status" value="1"/>
</dbReference>
<keyword evidence="9" id="KW-0560">Oxidoreductase</keyword>
<keyword evidence="6" id="KW-0256">Endoplasmic reticulum</keyword>
<dbReference type="Pfam" id="PF00106">
    <property type="entry name" value="adh_short"/>
    <property type="match status" value="1"/>
</dbReference>
<evidence type="ECO:0000256" key="13">
    <source>
        <dbReference type="ARBA" id="ARBA00039801"/>
    </source>
</evidence>
<dbReference type="Proteomes" id="UP000826234">
    <property type="component" value="Unassembled WGS sequence"/>
</dbReference>
<evidence type="ECO:0000256" key="5">
    <source>
        <dbReference type="ARBA" id="ARBA00022729"/>
    </source>
</evidence>
<evidence type="ECO:0000256" key="8">
    <source>
        <dbReference type="ARBA" id="ARBA00022955"/>
    </source>
</evidence>
<evidence type="ECO:0000256" key="2">
    <source>
        <dbReference type="ARBA" id="ARBA00004502"/>
    </source>
</evidence>
<keyword evidence="20" id="KW-1185">Reference proteome</keyword>
<keyword evidence="7" id="KW-0521">NADP</keyword>
<keyword evidence="18" id="KW-0812">Transmembrane</keyword>
<feature type="transmembrane region" description="Helical" evidence="18">
    <location>
        <begin position="183"/>
        <end position="204"/>
    </location>
</feature>
<dbReference type="SUPFAM" id="SSF51735">
    <property type="entry name" value="NAD(P)-binding Rossmann-fold domains"/>
    <property type="match status" value="1"/>
</dbReference>
<evidence type="ECO:0000256" key="3">
    <source>
        <dbReference type="ARBA" id="ARBA00022516"/>
    </source>
</evidence>
<reference evidence="19 20" key="1">
    <citation type="journal article" date="2022" name="Gigascience">
        <title>A chromosome-level genome assembly and annotation of the desert horned lizard, Phrynosoma platyrhinos, provides insight into chromosomal rearrangements among reptiles.</title>
        <authorList>
            <person name="Koochekian N."/>
            <person name="Ascanio A."/>
            <person name="Farleigh K."/>
            <person name="Card D.C."/>
            <person name="Schield D.R."/>
            <person name="Castoe T.A."/>
            <person name="Jezkova T."/>
        </authorList>
    </citation>
    <scope>NUCLEOTIDE SEQUENCE [LARGE SCALE GENOMIC DNA]</scope>
    <source>
        <strain evidence="19">NK-2021</strain>
    </source>
</reference>
<dbReference type="InterPro" id="IPR002347">
    <property type="entry name" value="SDR_fam"/>
</dbReference>
<evidence type="ECO:0000256" key="6">
    <source>
        <dbReference type="ARBA" id="ARBA00022824"/>
    </source>
</evidence>
<comment type="similarity">
    <text evidence="12">Belongs to the short-chain dehydrogenases/reductases (SDR) family. 17-beta-HSD 3 subfamily.</text>
</comment>
<evidence type="ECO:0000256" key="17">
    <source>
        <dbReference type="ARBA" id="ARBA00048906"/>
    </source>
</evidence>
<dbReference type="InterPro" id="IPR036291">
    <property type="entry name" value="NAD(P)-bd_dom_sf"/>
</dbReference>
<evidence type="ECO:0000256" key="18">
    <source>
        <dbReference type="SAM" id="Phobius"/>
    </source>
</evidence>
<keyword evidence="5" id="KW-0732">Signal</keyword>
<evidence type="ECO:0000256" key="4">
    <source>
        <dbReference type="ARBA" id="ARBA00022677"/>
    </source>
</evidence>